<gene>
    <name evidence="3" type="ORF">QCO44_03850</name>
</gene>
<name>A0ABV3X3L1_9FIRM</name>
<reference evidence="3 4" key="1">
    <citation type="submission" date="2023-04" db="EMBL/GenBank/DDBJ databases">
        <title>Genome Sequence of Selenomonas sputigena ATCC 33150.</title>
        <authorList>
            <person name="Miller D.P."/>
            <person name="Anvari S."/>
            <person name="Polson S.W."/>
            <person name="Macdonald M."/>
            <person name="Mcdowell J.V."/>
        </authorList>
    </citation>
    <scope>NUCLEOTIDE SEQUENCE [LARGE SCALE GENOMIC DNA]</scope>
    <source>
        <strain evidence="3 4">ATCC 33150</strain>
    </source>
</reference>
<protein>
    <submittedName>
        <fullName evidence="3">ROK family protein</fullName>
    </submittedName>
</protein>
<dbReference type="EMBL" id="JARVLH010000002">
    <property type="protein sequence ID" value="MEX5284777.1"/>
    <property type="molecule type" value="Genomic_DNA"/>
</dbReference>
<dbReference type="InterPro" id="IPR043129">
    <property type="entry name" value="ATPase_NBD"/>
</dbReference>
<dbReference type="PANTHER" id="PTHR18964">
    <property type="entry name" value="ROK (REPRESSOR, ORF, KINASE) FAMILY"/>
    <property type="match status" value="1"/>
</dbReference>
<dbReference type="Proteomes" id="UP001559623">
    <property type="component" value="Unassembled WGS sequence"/>
</dbReference>
<accession>A0ABV3X3L1</accession>
<evidence type="ECO:0000313" key="3">
    <source>
        <dbReference type="EMBL" id="MEX5284777.1"/>
    </source>
</evidence>
<comment type="caution">
    <text evidence="3">The sequence shown here is derived from an EMBL/GenBank/DDBJ whole genome shotgun (WGS) entry which is preliminary data.</text>
</comment>
<dbReference type="RefSeq" id="WP_368846501.1">
    <property type="nucleotide sequence ID" value="NZ_CP194411.1"/>
</dbReference>
<dbReference type="Gene3D" id="3.30.420.40">
    <property type="match status" value="2"/>
</dbReference>
<dbReference type="CDD" id="cd24068">
    <property type="entry name" value="ASKHA_NBD_ROK_FnNanK-like"/>
    <property type="match status" value="1"/>
</dbReference>
<dbReference type="InterPro" id="IPR000600">
    <property type="entry name" value="ROK"/>
</dbReference>
<comment type="similarity">
    <text evidence="1">Belongs to the ROK (NagC/XylR) family.</text>
</comment>
<dbReference type="PANTHER" id="PTHR18964:SF165">
    <property type="entry name" value="BETA-GLUCOSIDE KINASE"/>
    <property type="match status" value="1"/>
</dbReference>
<sequence>MDENYVCIDIGGTAIKYGVATKGGRLREKGAVATEGKMYGARGVAEKILAIVEEFRDASTAGVAISTLGVVDPRAGRILYAGPSIMDYTGMDLKALVERSSGLPCAVENDVNCAGLGEYWLGAGRGAQSLFCLTVGTDVGGCILLGGRLWRGAGFSAGEVGSMQLAGGRLGKLASVERMVSRAAAAHGISRQELDGETVFDWAKAGDADAVNAIAGMVEPLVQGIANICCVLNPERIVLGGGVMEQGKYLAPRILMGLEESLPPALFAHTEVTFAHLGNDAGMLGALCNFLMRRGGKTAPEGTARNRSAVFGEAKEGR</sequence>
<dbReference type="Pfam" id="PF00480">
    <property type="entry name" value="ROK"/>
    <property type="match status" value="1"/>
</dbReference>
<evidence type="ECO:0000313" key="4">
    <source>
        <dbReference type="Proteomes" id="UP001559623"/>
    </source>
</evidence>
<evidence type="ECO:0000256" key="2">
    <source>
        <dbReference type="SAM" id="MobiDB-lite"/>
    </source>
</evidence>
<feature type="region of interest" description="Disordered" evidence="2">
    <location>
        <begin position="299"/>
        <end position="318"/>
    </location>
</feature>
<keyword evidence="4" id="KW-1185">Reference proteome</keyword>
<dbReference type="SUPFAM" id="SSF53067">
    <property type="entry name" value="Actin-like ATPase domain"/>
    <property type="match status" value="1"/>
</dbReference>
<proteinExistence type="inferred from homology"/>
<organism evidence="3 4">
    <name type="scientific">Selenomonas sputigena</name>
    <dbReference type="NCBI Taxonomy" id="69823"/>
    <lineage>
        <taxon>Bacteria</taxon>
        <taxon>Bacillati</taxon>
        <taxon>Bacillota</taxon>
        <taxon>Negativicutes</taxon>
        <taxon>Selenomonadales</taxon>
        <taxon>Selenomonadaceae</taxon>
        <taxon>Selenomonas</taxon>
    </lineage>
</organism>
<evidence type="ECO:0000256" key="1">
    <source>
        <dbReference type="ARBA" id="ARBA00006479"/>
    </source>
</evidence>